<evidence type="ECO:0000313" key="4">
    <source>
        <dbReference type="EMBL" id="PAA85298.1"/>
    </source>
</evidence>
<accession>A0A267GGY2</accession>
<comment type="caution">
    <text evidence="4">The sequence shown here is derived from an EMBL/GenBank/DDBJ whole genome shotgun (WGS) entry which is preliminary data.</text>
</comment>
<organism evidence="4 5">
    <name type="scientific">Macrostomum lignano</name>
    <dbReference type="NCBI Taxonomy" id="282301"/>
    <lineage>
        <taxon>Eukaryota</taxon>
        <taxon>Metazoa</taxon>
        <taxon>Spiralia</taxon>
        <taxon>Lophotrochozoa</taxon>
        <taxon>Platyhelminthes</taxon>
        <taxon>Rhabditophora</taxon>
        <taxon>Macrostomorpha</taxon>
        <taxon>Macrostomida</taxon>
        <taxon>Macrostomidae</taxon>
        <taxon>Macrostomum</taxon>
    </lineage>
</organism>
<proteinExistence type="predicted"/>
<feature type="chain" id="PRO_5012673025" evidence="3">
    <location>
        <begin position="23"/>
        <end position="378"/>
    </location>
</feature>
<gene>
    <name evidence="4" type="ORF">BOX15_Mlig001582g3</name>
</gene>
<dbReference type="EMBL" id="NIVC01000337">
    <property type="protein sequence ID" value="PAA85298.1"/>
    <property type="molecule type" value="Genomic_DNA"/>
</dbReference>
<feature type="region of interest" description="Disordered" evidence="1">
    <location>
        <begin position="203"/>
        <end position="234"/>
    </location>
</feature>
<keyword evidence="2" id="KW-0812">Transmembrane</keyword>
<feature type="compositionally biased region" description="Polar residues" evidence="1">
    <location>
        <begin position="216"/>
        <end position="234"/>
    </location>
</feature>
<dbReference type="AlphaFoldDB" id="A0A267GGY2"/>
<name>A0A267GGY2_9PLAT</name>
<keyword evidence="2" id="KW-0472">Membrane</keyword>
<feature type="signal peptide" evidence="3">
    <location>
        <begin position="1"/>
        <end position="22"/>
    </location>
</feature>
<keyword evidence="5" id="KW-1185">Reference proteome</keyword>
<evidence type="ECO:0000256" key="1">
    <source>
        <dbReference type="SAM" id="MobiDB-lite"/>
    </source>
</evidence>
<evidence type="ECO:0000313" key="5">
    <source>
        <dbReference type="Proteomes" id="UP000215902"/>
    </source>
</evidence>
<dbReference type="STRING" id="282301.A0A267GGY2"/>
<feature type="transmembrane region" description="Helical" evidence="2">
    <location>
        <begin position="306"/>
        <end position="330"/>
    </location>
</feature>
<evidence type="ECO:0000256" key="2">
    <source>
        <dbReference type="SAM" id="Phobius"/>
    </source>
</evidence>
<keyword evidence="2" id="KW-1133">Transmembrane helix</keyword>
<protein>
    <submittedName>
        <fullName evidence="4">Uncharacterized protein</fullName>
    </submittedName>
</protein>
<evidence type="ECO:0000256" key="3">
    <source>
        <dbReference type="SAM" id="SignalP"/>
    </source>
</evidence>
<sequence>MLCFRLILSLALLATWFGSGNAANKLEILRQRIRNDERRLSKDFNALQAMMLSGTIKNAPVRNWGPRATQRPYYRPQPVLPANAPVRNWGPRATQRPYYRRHPAVLPTNAPVINWGPRATQRPYYRPQIAMPTNAPVRNWGPRATQRPYYRPQIAMPTNAPVRNWGPRATQRPYYRPQIAMPTNAPVRNWGPRATQRPYYRPQIAMPTNAPGPSQRKPNSNWQSRNSPTKITNTIGQTDRNVNRVKAGRPNVASTPSSKIFIQKTYNVHGRYQVTQIVRNSTNTNSSIFVHYVCNSRGVCVRHYTVGFYSTVSVGGVVLLMLIICAAVIVRRRRLVVQQYSVLSDTDAQHMMGGTMRVGPLPGQGLSVQSDPVIVGQV</sequence>
<dbReference type="Proteomes" id="UP000215902">
    <property type="component" value="Unassembled WGS sequence"/>
</dbReference>
<keyword evidence="3" id="KW-0732">Signal</keyword>
<reference evidence="4 5" key="1">
    <citation type="submission" date="2017-06" db="EMBL/GenBank/DDBJ databases">
        <title>A platform for efficient transgenesis in Macrostomum lignano, a flatworm model organism for stem cell research.</title>
        <authorList>
            <person name="Berezikov E."/>
        </authorList>
    </citation>
    <scope>NUCLEOTIDE SEQUENCE [LARGE SCALE GENOMIC DNA]</scope>
    <source>
        <strain evidence="4">DV1</strain>
        <tissue evidence="4">Whole organism</tissue>
    </source>
</reference>